<name>A0AAV6LQD1_9ERIC</name>
<accession>A0AAV6LQD1</accession>
<keyword evidence="3" id="KW-1185">Reference proteome</keyword>
<dbReference type="Proteomes" id="UP000823749">
    <property type="component" value="Chromosome 1"/>
</dbReference>
<keyword evidence="1" id="KW-0472">Membrane</keyword>
<dbReference type="AlphaFoldDB" id="A0AAV6LQD1"/>
<dbReference type="EMBL" id="JACTNZ010000001">
    <property type="protein sequence ID" value="KAG5566276.1"/>
    <property type="molecule type" value="Genomic_DNA"/>
</dbReference>
<comment type="caution">
    <text evidence="2">The sequence shown here is derived from an EMBL/GenBank/DDBJ whole genome shotgun (WGS) entry which is preliminary data.</text>
</comment>
<evidence type="ECO:0008006" key="4">
    <source>
        <dbReference type="Google" id="ProtNLM"/>
    </source>
</evidence>
<sequence length="103" mass="11831">MIVTRWNIDVSFFPIVAVSVRFRGLYSLEVRLYSPLGWDCFQIDAPLFDVVFVSSGEGIVIKVLVLLVLVGFWFLFYDLLKPGVWTSGFGIIGFWRRNDISAY</sequence>
<evidence type="ECO:0000313" key="3">
    <source>
        <dbReference type="Proteomes" id="UP000823749"/>
    </source>
</evidence>
<organism evidence="2 3">
    <name type="scientific">Rhododendron griersonianum</name>
    <dbReference type="NCBI Taxonomy" id="479676"/>
    <lineage>
        <taxon>Eukaryota</taxon>
        <taxon>Viridiplantae</taxon>
        <taxon>Streptophyta</taxon>
        <taxon>Embryophyta</taxon>
        <taxon>Tracheophyta</taxon>
        <taxon>Spermatophyta</taxon>
        <taxon>Magnoliopsida</taxon>
        <taxon>eudicotyledons</taxon>
        <taxon>Gunneridae</taxon>
        <taxon>Pentapetalae</taxon>
        <taxon>asterids</taxon>
        <taxon>Ericales</taxon>
        <taxon>Ericaceae</taxon>
        <taxon>Ericoideae</taxon>
        <taxon>Rhodoreae</taxon>
        <taxon>Rhododendron</taxon>
    </lineage>
</organism>
<proteinExistence type="predicted"/>
<keyword evidence="1" id="KW-0812">Transmembrane</keyword>
<gene>
    <name evidence="2" type="ORF">RHGRI_002018</name>
</gene>
<reference evidence="2" key="1">
    <citation type="submission" date="2020-08" db="EMBL/GenBank/DDBJ databases">
        <title>Plant Genome Project.</title>
        <authorList>
            <person name="Zhang R.-G."/>
        </authorList>
    </citation>
    <scope>NUCLEOTIDE SEQUENCE</scope>
    <source>
        <strain evidence="2">WSP0</strain>
        <tissue evidence="2">Leaf</tissue>
    </source>
</reference>
<evidence type="ECO:0000256" key="1">
    <source>
        <dbReference type="SAM" id="Phobius"/>
    </source>
</evidence>
<keyword evidence="1" id="KW-1133">Transmembrane helix</keyword>
<evidence type="ECO:0000313" key="2">
    <source>
        <dbReference type="EMBL" id="KAG5566276.1"/>
    </source>
</evidence>
<protein>
    <recommendedName>
        <fullName evidence="4">Transmembrane protein</fullName>
    </recommendedName>
</protein>
<feature type="transmembrane region" description="Helical" evidence="1">
    <location>
        <begin position="59"/>
        <end position="80"/>
    </location>
</feature>